<evidence type="ECO:0000313" key="7">
    <source>
        <dbReference type="Proteomes" id="UP000807716"/>
    </source>
</evidence>
<keyword evidence="4" id="KW-0812">Transmembrane</keyword>
<name>A0A9P6U552_9FUNG</name>
<dbReference type="InterPro" id="IPR001452">
    <property type="entry name" value="SH3_domain"/>
</dbReference>
<keyword evidence="7" id="KW-1185">Reference proteome</keyword>
<reference evidence="6" key="1">
    <citation type="journal article" date="2020" name="Fungal Divers.">
        <title>Resolving the Mortierellaceae phylogeny through synthesis of multi-gene phylogenetics and phylogenomics.</title>
        <authorList>
            <person name="Vandepol N."/>
            <person name="Liber J."/>
            <person name="Desiro A."/>
            <person name="Na H."/>
            <person name="Kennedy M."/>
            <person name="Barry K."/>
            <person name="Grigoriev I.V."/>
            <person name="Miller A.N."/>
            <person name="O'Donnell K."/>
            <person name="Stajich J.E."/>
            <person name="Bonito G."/>
        </authorList>
    </citation>
    <scope>NUCLEOTIDE SEQUENCE</scope>
    <source>
        <strain evidence="6">BC1065</strain>
    </source>
</reference>
<evidence type="ECO:0000256" key="2">
    <source>
        <dbReference type="PROSITE-ProRule" id="PRU00192"/>
    </source>
</evidence>
<feature type="domain" description="SH3" evidence="5">
    <location>
        <begin position="343"/>
        <end position="404"/>
    </location>
</feature>
<feature type="transmembrane region" description="Helical" evidence="4">
    <location>
        <begin position="235"/>
        <end position="258"/>
    </location>
</feature>
<dbReference type="InterPro" id="IPR036028">
    <property type="entry name" value="SH3-like_dom_sf"/>
</dbReference>
<organism evidence="6 7">
    <name type="scientific">Actinomortierella ambigua</name>
    <dbReference type="NCBI Taxonomy" id="1343610"/>
    <lineage>
        <taxon>Eukaryota</taxon>
        <taxon>Fungi</taxon>
        <taxon>Fungi incertae sedis</taxon>
        <taxon>Mucoromycota</taxon>
        <taxon>Mortierellomycotina</taxon>
        <taxon>Mortierellomycetes</taxon>
        <taxon>Mortierellales</taxon>
        <taxon>Mortierellaceae</taxon>
        <taxon>Actinomortierella</taxon>
    </lineage>
</organism>
<protein>
    <recommendedName>
        <fullName evidence="5">SH3 domain-containing protein</fullName>
    </recommendedName>
</protein>
<accession>A0A9P6U552</accession>
<feature type="compositionally biased region" description="Basic and acidic residues" evidence="3">
    <location>
        <begin position="424"/>
        <end position="433"/>
    </location>
</feature>
<gene>
    <name evidence="6" type="ORF">DFQ27_003236</name>
</gene>
<proteinExistence type="predicted"/>
<evidence type="ECO:0000256" key="4">
    <source>
        <dbReference type="SAM" id="Phobius"/>
    </source>
</evidence>
<keyword evidence="4" id="KW-1133">Transmembrane helix</keyword>
<dbReference type="Proteomes" id="UP000807716">
    <property type="component" value="Unassembled WGS sequence"/>
</dbReference>
<feature type="compositionally biased region" description="Polar residues" evidence="3">
    <location>
        <begin position="195"/>
        <end position="207"/>
    </location>
</feature>
<evidence type="ECO:0000256" key="3">
    <source>
        <dbReference type="SAM" id="MobiDB-lite"/>
    </source>
</evidence>
<keyword evidence="1 2" id="KW-0728">SH3 domain</keyword>
<feature type="compositionally biased region" description="Low complexity" evidence="3">
    <location>
        <begin position="434"/>
        <end position="454"/>
    </location>
</feature>
<dbReference type="AlphaFoldDB" id="A0A9P6U552"/>
<evidence type="ECO:0000259" key="5">
    <source>
        <dbReference type="PROSITE" id="PS50002"/>
    </source>
</evidence>
<dbReference type="Gene3D" id="2.30.30.40">
    <property type="entry name" value="SH3 Domains"/>
    <property type="match status" value="1"/>
</dbReference>
<dbReference type="SUPFAM" id="SSF50044">
    <property type="entry name" value="SH3-domain"/>
    <property type="match status" value="1"/>
</dbReference>
<evidence type="ECO:0000256" key="1">
    <source>
        <dbReference type="ARBA" id="ARBA00022443"/>
    </source>
</evidence>
<feature type="region of interest" description="Disordered" evidence="3">
    <location>
        <begin position="195"/>
        <end position="228"/>
    </location>
</feature>
<feature type="region of interest" description="Disordered" evidence="3">
    <location>
        <begin position="420"/>
        <end position="513"/>
    </location>
</feature>
<sequence length="513" mass="52912">MSLKGTKTCPGYDAYQVDIKGGIEALKNFGISMPTFTNVETFDQAVLNATTFVGDQELCSAYNSSVRVRYQNTLLCTSITNADASRSCLSGSQYPPALCKSSCEAYATALSDMVKVTCPSDSQSAEAASYVSSVCSASSGWDSMRSTNNATCVNAVTSEANTCGFGTSQLMCDFCKQNLSDSCCTTNAAACPQNTPTQTGGPVSTTILLPPTSSPSNGGKGSNKDSNSDTGLSTAAIAGIAGGGVGLVVLIALIFVCMRRSRRASPAKGNLSRNISNGSGKYSISAPKLQEEGFSNIQIPMSTLPPVSKESAAAAAAMGPIAAGAAGAGAGAAAAAAAGSESSKPSFCQAIYPYQASMADELDLSPGDIINVHRVFDDGWAVGTNLNTSAEGAFPVVCVTAVDENALDDDFEEVNMAAMTPMTLREEDHEGRRSPSGRNSPRSSLPSRPSSPVHLPRRNSSIRDSAVIPTGTSPLTSSPLAGGSSGGKLTPPIRDTMMSEASSINRWWDGEKQ</sequence>
<feature type="compositionally biased region" description="Polar residues" evidence="3">
    <location>
        <begin position="470"/>
        <end position="479"/>
    </location>
</feature>
<evidence type="ECO:0000313" key="6">
    <source>
        <dbReference type="EMBL" id="KAG0260991.1"/>
    </source>
</evidence>
<dbReference type="SMART" id="SM00326">
    <property type="entry name" value="SH3"/>
    <property type="match status" value="1"/>
</dbReference>
<dbReference type="Pfam" id="PF00018">
    <property type="entry name" value="SH3_1"/>
    <property type="match status" value="1"/>
</dbReference>
<dbReference type="EMBL" id="JAAAJB010000231">
    <property type="protein sequence ID" value="KAG0260991.1"/>
    <property type="molecule type" value="Genomic_DNA"/>
</dbReference>
<comment type="caution">
    <text evidence="6">The sequence shown here is derived from an EMBL/GenBank/DDBJ whole genome shotgun (WGS) entry which is preliminary data.</text>
</comment>
<keyword evidence="4" id="KW-0472">Membrane</keyword>
<dbReference type="OrthoDB" id="5340910at2759"/>
<dbReference type="PROSITE" id="PS50002">
    <property type="entry name" value="SH3"/>
    <property type="match status" value="1"/>
</dbReference>